<comment type="caution">
    <text evidence="7">The sequence shown here is derived from an EMBL/GenBank/DDBJ whole genome shotgun (WGS) entry which is preliminary data.</text>
</comment>
<dbReference type="SUPFAM" id="SSF56300">
    <property type="entry name" value="Metallo-dependent phosphatases"/>
    <property type="match status" value="1"/>
</dbReference>
<dbReference type="OrthoDB" id="45007at2759"/>
<dbReference type="Pfam" id="PF00149">
    <property type="entry name" value="Metallophos"/>
    <property type="match status" value="1"/>
</dbReference>
<dbReference type="Pfam" id="PF14008">
    <property type="entry name" value="Metallophos_C"/>
    <property type="match status" value="1"/>
</dbReference>
<dbReference type="InterPro" id="IPR004843">
    <property type="entry name" value="Calcineurin-like_PHP"/>
</dbReference>
<keyword evidence="3" id="KW-0378">Hydrolase</keyword>
<protein>
    <recommendedName>
        <fullName evidence="3">Purple acid phosphatase</fullName>
        <ecNumber evidence="3">3.1.3.2</ecNumber>
    </recommendedName>
</protein>
<evidence type="ECO:0000256" key="3">
    <source>
        <dbReference type="RuleBase" id="RU361203"/>
    </source>
</evidence>
<evidence type="ECO:0000313" key="8">
    <source>
        <dbReference type="Proteomes" id="UP000230750"/>
    </source>
</evidence>
<dbReference type="PANTHER" id="PTHR45867">
    <property type="entry name" value="PURPLE ACID PHOSPHATASE"/>
    <property type="match status" value="1"/>
</dbReference>
<keyword evidence="1" id="KW-0732">Signal</keyword>
<keyword evidence="8" id="KW-1185">Reference proteome</keyword>
<dbReference type="InterPro" id="IPR025733">
    <property type="entry name" value="PAPs_C"/>
</dbReference>
<evidence type="ECO:0000259" key="5">
    <source>
        <dbReference type="Pfam" id="PF14008"/>
    </source>
</evidence>
<dbReference type="InterPro" id="IPR029052">
    <property type="entry name" value="Metallo-depent_PP-like"/>
</dbReference>
<dbReference type="GO" id="GO:0046872">
    <property type="term" value="F:metal ion binding"/>
    <property type="evidence" value="ECO:0007669"/>
    <property type="project" value="InterPro"/>
</dbReference>
<dbReference type="Proteomes" id="UP000230750">
    <property type="component" value="Unassembled WGS sequence"/>
</dbReference>
<dbReference type="InterPro" id="IPR015914">
    <property type="entry name" value="PAPs_N"/>
</dbReference>
<feature type="domain" description="Purple acid phosphatase N-terminal" evidence="6">
    <location>
        <begin position="24"/>
        <end position="108"/>
    </location>
</feature>
<dbReference type="CDD" id="cd00839">
    <property type="entry name" value="MPP_PAPs"/>
    <property type="match status" value="1"/>
</dbReference>
<dbReference type="AlphaFoldDB" id="A0A2G8K0A7"/>
<reference evidence="7 8" key="1">
    <citation type="journal article" date="2017" name="PLoS Biol.">
        <title>The sea cucumber genome provides insights into morphological evolution and visceral regeneration.</title>
        <authorList>
            <person name="Zhang X."/>
            <person name="Sun L."/>
            <person name="Yuan J."/>
            <person name="Sun Y."/>
            <person name="Gao Y."/>
            <person name="Zhang L."/>
            <person name="Li S."/>
            <person name="Dai H."/>
            <person name="Hamel J.F."/>
            <person name="Liu C."/>
            <person name="Yu Y."/>
            <person name="Liu S."/>
            <person name="Lin W."/>
            <person name="Guo K."/>
            <person name="Jin S."/>
            <person name="Xu P."/>
            <person name="Storey K.B."/>
            <person name="Huan P."/>
            <person name="Zhang T."/>
            <person name="Zhou Y."/>
            <person name="Zhang J."/>
            <person name="Lin C."/>
            <person name="Li X."/>
            <person name="Xing L."/>
            <person name="Huo D."/>
            <person name="Sun M."/>
            <person name="Wang L."/>
            <person name="Mercier A."/>
            <person name="Li F."/>
            <person name="Yang H."/>
            <person name="Xiang J."/>
        </authorList>
    </citation>
    <scope>NUCLEOTIDE SEQUENCE [LARGE SCALE GENOMIC DNA]</scope>
    <source>
        <strain evidence="7">Shaxun</strain>
        <tissue evidence="7">Muscle</tissue>
    </source>
</reference>
<gene>
    <name evidence="7" type="ORF">BSL78_21721</name>
</gene>
<dbReference type="Gene3D" id="2.60.40.380">
    <property type="entry name" value="Purple acid phosphatase-like, N-terminal"/>
    <property type="match status" value="1"/>
</dbReference>
<evidence type="ECO:0000256" key="2">
    <source>
        <dbReference type="ARBA" id="ARBA00023180"/>
    </source>
</evidence>
<keyword evidence="2" id="KW-0325">Glycoprotein</keyword>
<dbReference type="SUPFAM" id="SSF49363">
    <property type="entry name" value="Purple acid phosphatase, N-terminal domain"/>
    <property type="match status" value="1"/>
</dbReference>
<evidence type="ECO:0000313" key="7">
    <source>
        <dbReference type="EMBL" id="PIK41423.1"/>
    </source>
</evidence>
<dbReference type="Gene3D" id="3.60.21.10">
    <property type="match status" value="1"/>
</dbReference>
<dbReference type="STRING" id="307972.A0A2G8K0A7"/>
<dbReference type="InterPro" id="IPR008963">
    <property type="entry name" value="Purple_acid_Pase-like_N"/>
</dbReference>
<evidence type="ECO:0000259" key="4">
    <source>
        <dbReference type="Pfam" id="PF00149"/>
    </source>
</evidence>
<evidence type="ECO:0000259" key="6">
    <source>
        <dbReference type="Pfam" id="PF16656"/>
    </source>
</evidence>
<evidence type="ECO:0000256" key="1">
    <source>
        <dbReference type="ARBA" id="ARBA00022729"/>
    </source>
</evidence>
<name>A0A2G8K0A7_STIJA</name>
<organism evidence="7 8">
    <name type="scientific">Stichopus japonicus</name>
    <name type="common">Sea cucumber</name>
    <dbReference type="NCBI Taxonomy" id="307972"/>
    <lineage>
        <taxon>Eukaryota</taxon>
        <taxon>Metazoa</taxon>
        <taxon>Echinodermata</taxon>
        <taxon>Eleutherozoa</taxon>
        <taxon>Echinozoa</taxon>
        <taxon>Holothuroidea</taxon>
        <taxon>Aspidochirotacea</taxon>
        <taxon>Aspidochirotida</taxon>
        <taxon>Stichopodidae</taxon>
        <taxon>Apostichopus</taxon>
    </lineage>
</organism>
<dbReference type="InterPro" id="IPR041792">
    <property type="entry name" value="MPP_PAP"/>
</dbReference>
<sequence>MTLGAGQKSWDAKLQVRYEIVSSSMAGNPTEMMVTWNTVNSTNISAVEFGLNGEFSKTTTGYSSKFTEPEEGRVQYIHRVLLSGLKPGKVYTYHCGSPEGWSSLFYFKAQLNTTDWSPRFAVFGDLGNENAQSLGRLQEETQKGMYDVFLHIGDFAYNMYEEGGRVGDSFMRQIETIAAYVPYMTCPGNHEQYYNFTNYKNRFSMPNFNQSENLWYSWNIGPAHIISFSTEVYFFPWYGLHASENQMAWLQKDLQEASKPENRKRRPWIITMGHRPAYCTNSNHNDCTLEGGLVKRFFEELFYKYGVDLELWAHEHTYERLWPVYGGKVYNGTVRPYTDPKAPVHIITGSAGNRERHDGFGPQKEWSAFRNSDYGYTRMVIHNATHLSLEQVSDDQIQPAAQRKLASPPGIGLCMSDCSSAMVSDQGGNLWTALPSLNINMDLIHGSSHSRRGLCMSSCNGTMVTDQI</sequence>
<dbReference type="PANTHER" id="PTHR45867:SF3">
    <property type="entry name" value="ACID PHOSPHATASE TYPE 7"/>
    <property type="match status" value="1"/>
</dbReference>
<dbReference type="EMBL" id="MRZV01001020">
    <property type="protein sequence ID" value="PIK41423.1"/>
    <property type="molecule type" value="Genomic_DNA"/>
</dbReference>
<comment type="catalytic activity">
    <reaction evidence="3">
        <text>a phosphate monoester + H2O = an alcohol + phosphate</text>
        <dbReference type="Rhea" id="RHEA:15017"/>
        <dbReference type="ChEBI" id="CHEBI:15377"/>
        <dbReference type="ChEBI" id="CHEBI:30879"/>
        <dbReference type="ChEBI" id="CHEBI:43474"/>
        <dbReference type="ChEBI" id="CHEBI:67140"/>
        <dbReference type="EC" id="3.1.3.2"/>
    </reaction>
</comment>
<dbReference type="GO" id="GO:0003993">
    <property type="term" value="F:acid phosphatase activity"/>
    <property type="evidence" value="ECO:0007669"/>
    <property type="project" value="UniProtKB-EC"/>
</dbReference>
<dbReference type="EC" id="3.1.3.2" evidence="3"/>
<feature type="domain" description="Purple acid phosphatase C-terminal" evidence="5">
    <location>
        <begin position="342"/>
        <end position="395"/>
    </location>
</feature>
<accession>A0A2G8K0A7</accession>
<proteinExistence type="inferred from homology"/>
<comment type="similarity">
    <text evidence="3">Belongs to the metallophosphoesterase superfamily. Purple acid phosphatase family.</text>
</comment>
<feature type="domain" description="Calcineurin-like phosphoesterase" evidence="4">
    <location>
        <begin position="119"/>
        <end position="318"/>
    </location>
</feature>
<dbReference type="Pfam" id="PF16656">
    <property type="entry name" value="Pur_ac_phosph_N"/>
    <property type="match status" value="1"/>
</dbReference>